<dbReference type="AlphaFoldDB" id="A0A2P6QFL3"/>
<evidence type="ECO:0000313" key="1">
    <source>
        <dbReference type="EMBL" id="PRQ32951.1"/>
    </source>
</evidence>
<comment type="caution">
    <text evidence="1">The sequence shown here is derived from an EMBL/GenBank/DDBJ whole genome shotgun (WGS) entry which is preliminary data.</text>
</comment>
<organism evidence="1 2">
    <name type="scientific">Rosa chinensis</name>
    <name type="common">China rose</name>
    <dbReference type="NCBI Taxonomy" id="74649"/>
    <lineage>
        <taxon>Eukaryota</taxon>
        <taxon>Viridiplantae</taxon>
        <taxon>Streptophyta</taxon>
        <taxon>Embryophyta</taxon>
        <taxon>Tracheophyta</taxon>
        <taxon>Spermatophyta</taxon>
        <taxon>Magnoliopsida</taxon>
        <taxon>eudicotyledons</taxon>
        <taxon>Gunneridae</taxon>
        <taxon>Pentapetalae</taxon>
        <taxon>rosids</taxon>
        <taxon>fabids</taxon>
        <taxon>Rosales</taxon>
        <taxon>Rosaceae</taxon>
        <taxon>Rosoideae</taxon>
        <taxon>Rosoideae incertae sedis</taxon>
        <taxon>Rosa</taxon>
    </lineage>
</organism>
<proteinExistence type="predicted"/>
<keyword evidence="2" id="KW-1185">Reference proteome</keyword>
<sequence>MEGPGRAGFGPKGHMMRPTLKQKLPLYLHHHQYYQEALVPSEVFYTLIMMGNLVQHKDLNRSPMELNLIPVEALTNG</sequence>
<reference evidence="1 2" key="1">
    <citation type="journal article" date="2018" name="Nat. Genet.">
        <title>The Rosa genome provides new insights in the design of modern roses.</title>
        <authorList>
            <person name="Bendahmane M."/>
        </authorList>
    </citation>
    <scope>NUCLEOTIDE SEQUENCE [LARGE SCALE GENOMIC DNA]</scope>
    <source>
        <strain evidence="2">cv. Old Blush</strain>
    </source>
</reference>
<name>A0A2P6QFL3_ROSCH</name>
<dbReference type="EMBL" id="PDCK01000043">
    <property type="protein sequence ID" value="PRQ32951.1"/>
    <property type="molecule type" value="Genomic_DNA"/>
</dbReference>
<gene>
    <name evidence="1" type="ORF">RchiOBHm_Chr5g0052081</name>
</gene>
<dbReference type="Proteomes" id="UP000238479">
    <property type="component" value="Chromosome 5"/>
</dbReference>
<evidence type="ECO:0000313" key="2">
    <source>
        <dbReference type="Proteomes" id="UP000238479"/>
    </source>
</evidence>
<protein>
    <submittedName>
        <fullName evidence="1">Uncharacterized protein</fullName>
    </submittedName>
</protein>
<accession>A0A2P6QFL3</accession>
<dbReference type="Gramene" id="PRQ32951">
    <property type="protein sequence ID" value="PRQ32951"/>
    <property type="gene ID" value="RchiOBHm_Chr5g0052081"/>
</dbReference>